<feature type="non-terminal residue" evidence="3">
    <location>
        <position position="818"/>
    </location>
</feature>
<gene>
    <name evidence="3" type="ORF">MCHLO_01363</name>
</gene>
<evidence type="ECO:0000313" key="4">
    <source>
        <dbReference type="Proteomes" id="UP000815677"/>
    </source>
</evidence>
<dbReference type="InterPro" id="IPR006949">
    <property type="entry name" value="Barrel_Baseplate_J-like"/>
</dbReference>
<dbReference type="Pfam" id="PF26078">
    <property type="entry name" value="Baseplate_J_M"/>
    <property type="match status" value="1"/>
</dbReference>
<evidence type="ECO:0008006" key="5">
    <source>
        <dbReference type="Google" id="ProtNLM"/>
    </source>
</evidence>
<protein>
    <recommendedName>
        <fullName evidence="5">Baseplate protein J-like domain-containing protein</fullName>
    </recommendedName>
</protein>
<organism evidence="3 4">
    <name type="scientific">Mycena chlorophos</name>
    <name type="common">Agaric fungus</name>
    <name type="synonym">Agaricus chlorophos</name>
    <dbReference type="NCBI Taxonomy" id="658473"/>
    <lineage>
        <taxon>Eukaryota</taxon>
        <taxon>Fungi</taxon>
        <taxon>Dikarya</taxon>
        <taxon>Basidiomycota</taxon>
        <taxon>Agaricomycotina</taxon>
        <taxon>Agaricomycetes</taxon>
        <taxon>Agaricomycetidae</taxon>
        <taxon>Agaricales</taxon>
        <taxon>Marasmiineae</taxon>
        <taxon>Mycenaceae</taxon>
        <taxon>Mycena</taxon>
    </lineage>
</organism>
<feature type="domain" description="Baseplate protein J-like barrel" evidence="1">
    <location>
        <begin position="90"/>
        <end position="184"/>
    </location>
</feature>
<dbReference type="EMBL" id="DF839222">
    <property type="protein sequence ID" value="GAT43693.1"/>
    <property type="molecule type" value="Genomic_DNA"/>
</dbReference>
<keyword evidence="4" id="KW-1185">Reference proteome</keyword>
<evidence type="ECO:0000259" key="2">
    <source>
        <dbReference type="Pfam" id="PF26078"/>
    </source>
</evidence>
<evidence type="ECO:0000259" key="1">
    <source>
        <dbReference type="Pfam" id="PF04865"/>
    </source>
</evidence>
<dbReference type="Proteomes" id="UP000815677">
    <property type="component" value="Unassembled WGS sequence"/>
</dbReference>
<dbReference type="PANTHER" id="PTHR37829:SF3">
    <property type="entry name" value="PROTEIN JAYE-RELATED"/>
    <property type="match status" value="1"/>
</dbReference>
<evidence type="ECO:0000313" key="3">
    <source>
        <dbReference type="EMBL" id="GAT43693.1"/>
    </source>
</evidence>
<name>A0ABQ0KXL7_MYCCL</name>
<accession>A0ABQ0KXL7</accession>
<dbReference type="InterPro" id="IPR058531">
    <property type="entry name" value="Baseplate_J_M"/>
</dbReference>
<sequence length="818" mass="82975">MPFSRPTLATLRARAAADITSSLKGADGLLRFSNLNILGQMCAGYAHEHYGYLDYISLQCTPYTATDVFLEAWGALKNVFRKAATAAIGSVTFTNCTAGTPLPSGSLLARGDGYSYQTTAEGIVASNGTLTVPAQAILPAIDPVTNPTGDGASGNCAAGTVLTLQASIAGIQSAGAAAATFTGGADVELDPALRTRVLLAFQNPPQGGAMADYVNWALAVSGVTRAWCSPNGFGTGTVVVYAMLDDSEAADGGFPQGTNGISPYDVLPNGNPRGVVATGDQLAIANGIYPEQPVTALVYACAPAANTTNFTIGGLGTPSSAVQSAINSAIDAIFLANGSPTPAAKGSEAEVDLSLIESAIAAISSTQGFVITVPAGNIPNVVGQLPVSDFQQALLNLLPTGRVWPKDADAVQAQVCGALAPTFERGAVDAVDLIADSFPATVVDLLTEWQLSLGLPDPCAGEAPTLQQQRQQIVARLTDSGGQSAQYFIGLAKQLGYNITITNNAPFRCGQSRCGDHVGNTDWFFLWTVQAPEITLQPFLAGQSTAGDPLGSTGNAVLECEFEERAPAHCPASTAAGTPGFFSDGNAAGGQPATVVPAEYLNALQMELCNVITKSGGTLNKSVFTQLAAAIQSCQLNYALDTGAANAYVVSLSLPPTAFIDGMIVSFQAKTANTGASTLNLNGIGAEPILGGAHVALQGGEIIAGSKVVLMWDATLASWVLLDSTGGGLQVGAATQSDHAMQLGQATGRLLRRTEYYLSGSTLMVSVNGAAGVAVSGSLFTRLAATQNARVRIGGGGGGGGSTGYTGSTAVAVGAGGG</sequence>
<dbReference type="InterPro" id="IPR052399">
    <property type="entry name" value="Phage_Baseplate_Assmbl_Protein"/>
</dbReference>
<feature type="domain" description="Baseplate J-like central" evidence="2">
    <location>
        <begin position="205"/>
        <end position="302"/>
    </location>
</feature>
<reference evidence="3" key="1">
    <citation type="submission" date="2014-09" db="EMBL/GenBank/DDBJ databases">
        <title>Genome sequence of the luminous mushroom Mycena chlorophos for searching fungal bioluminescence genes.</title>
        <authorList>
            <person name="Tanaka Y."/>
            <person name="Kasuga D."/>
            <person name="Oba Y."/>
            <person name="Hase S."/>
            <person name="Sato K."/>
            <person name="Oba Y."/>
            <person name="Sakakibara Y."/>
        </authorList>
    </citation>
    <scope>NUCLEOTIDE SEQUENCE</scope>
</reference>
<dbReference type="Pfam" id="PF04865">
    <property type="entry name" value="Baseplate_J"/>
    <property type="match status" value="1"/>
</dbReference>
<dbReference type="InterPro" id="IPR018755">
    <property type="entry name" value="Phage_Mu_Gp48"/>
</dbReference>
<proteinExistence type="predicted"/>
<dbReference type="PANTHER" id="PTHR37829">
    <property type="entry name" value="PHAGE-LIKE ELEMENT PBSX PROTEIN XKDT"/>
    <property type="match status" value="1"/>
</dbReference>
<dbReference type="Pfam" id="PF10076">
    <property type="entry name" value="Phage_Mu_Gp48"/>
    <property type="match status" value="1"/>
</dbReference>